<feature type="transmembrane region" description="Helical" evidence="11">
    <location>
        <begin position="12"/>
        <end position="40"/>
    </location>
</feature>
<dbReference type="Pfam" id="PF00528">
    <property type="entry name" value="BPD_transp_1"/>
    <property type="match status" value="1"/>
</dbReference>
<comment type="caution">
    <text evidence="13">The sequence shown here is derived from an EMBL/GenBank/DDBJ whole genome shotgun (WGS) entry which is preliminary data.</text>
</comment>
<proteinExistence type="inferred from homology"/>
<evidence type="ECO:0000256" key="4">
    <source>
        <dbReference type="ARBA" id="ARBA00022475"/>
    </source>
</evidence>
<keyword evidence="4" id="KW-1003">Cell membrane</keyword>
<dbReference type="EMBL" id="QEWQ01000001">
    <property type="protein sequence ID" value="PWD81644.1"/>
    <property type="molecule type" value="Genomic_DNA"/>
</dbReference>
<dbReference type="InterPro" id="IPR043429">
    <property type="entry name" value="ArtM/GltK/GlnP/TcyL/YhdX-like"/>
</dbReference>
<dbReference type="NCBIfam" id="TIGR01726">
    <property type="entry name" value="HEQRo_perm_3TM"/>
    <property type="match status" value="1"/>
</dbReference>
<dbReference type="InterPro" id="IPR000515">
    <property type="entry name" value="MetI-like"/>
</dbReference>
<evidence type="ECO:0000259" key="12">
    <source>
        <dbReference type="PROSITE" id="PS50928"/>
    </source>
</evidence>
<dbReference type="Proteomes" id="UP000245020">
    <property type="component" value="Unassembled WGS sequence"/>
</dbReference>
<gene>
    <name evidence="13" type="ORF">DC083_00110</name>
</gene>
<reference evidence="14" key="1">
    <citation type="submission" date="2018-05" db="EMBL/GenBank/DDBJ databases">
        <title>Ignatzschineria dubaiensis sp. nov., isolated from necrotic foot tissues of dromedaries (Camelus dromedarius) and associated maggots in Dubai, United Arab Emirates.</title>
        <authorList>
            <person name="Tsang C.C."/>
            <person name="Tang J.Y.M."/>
            <person name="Fong J.Y.H."/>
            <person name="Kinne J."/>
            <person name="Lee H.H."/>
            <person name="Joseph M."/>
            <person name="Jose S."/>
            <person name="Schuster R.K."/>
            <person name="Tang Y."/>
            <person name="Sivakumar S."/>
            <person name="Chen J.H.K."/>
            <person name="Teng J.L.L."/>
            <person name="Lau S.K.P."/>
            <person name="Wernery U."/>
            <person name="Woo P.C.Y."/>
        </authorList>
    </citation>
    <scope>NUCLEOTIDE SEQUENCE [LARGE SCALE GENOMIC DNA]</scope>
    <source>
        <strain evidence="14">KCTC 22644</strain>
    </source>
</reference>
<dbReference type="RefSeq" id="WP_026878494.1">
    <property type="nucleotide sequence ID" value="NZ_BMYA01000001.1"/>
</dbReference>
<organism evidence="13 14">
    <name type="scientific">Ignatzschineria ureiclastica</name>
    <dbReference type="NCBI Taxonomy" id="472582"/>
    <lineage>
        <taxon>Bacteria</taxon>
        <taxon>Pseudomonadati</taxon>
        <taxon>Pseudomonadota</taxon>
        <taxon>Gammaproteobacteria</taxon>
        <taxon>Cardiobacteriales</taxon>
        <taxon>Ignatzschineriaceae</taxon>
        <taxon>Ignatzschineria</taxon>
    </lineage>
</organism>
<evidence type="ECO:0000256" key="10">
    <source>
        <dbReference type="ARBA" id="ARBA00040319"/>
    </source>
</evidence>
<evidence type="ECO:0000313" key="13">
    <source>
        <dbReference type="EMBL" id="PWD81644.1"/>
    </source>
</evidence>
<evidence type="ECO:0000256" key="1">
    <source>
        <dbReference type="ARBA" id="ARBA00004429"/>
    </source>
</evidence>
<dbReference type="GO" id="GO:0022857">
    <property type="term" value="F:transmembrane transporter activity"/>
    <property type="evidence" value="ECO:0007669"/>
    <property type="project" value="InterPro"/>
</dbReference>
<keyword evidence="6 11" id="KW-0812">Transmembrane</keyword>
<evidence type="ECO:0000256" key="2">
    <source>
        <dbReference type="ARBA" id="ARBA00010072"/>
    </source>
</evidence>
<dbReference type="GO" id="GO:0006865">
    <property type="term" value="P:amino acid transport"/>
    <property type="evidence" value="ECO:0007669"/>
    <property type="project" value="UniProtKB-KW"/>
</dbReference>
<feature type="transmembrane region" description="Helical" evidence="11">
    <location>
        <begin position="188"/>
        <end position="209"/>
    </location>
</feature>
<comment type="similarity">
    <text evidence="2">Belongs to the binding-protein-dependent transport system permease family. HisMQ subfamily.</text>
</comment>
<evidence type="ECO:0000256" key="8">
    <source>
        <dbReference type="ARBA" id="ARBA00022989"/>
    </source>
</evidence>
<evidence type="ECO:0000256" key="11">
    <source>
        <dbReference type="RuleBase" id="RU363032"/>
    </source>
</evidence>
<dbReference type="CDD" id="cd06261">
    <property type="entry name" value="TM_PBP2"/>
    <property type="match status" value="1"/>
</dbReference>
<comment type="subcellular location">
    <subcellularLocation>
        <location evidence="1">Cell inner membrane</location>
        <topology evidence="1">Multi-pass membrane protein</topology>
    </subcellularLocation>
    <subcellularLocation>
        <location evidence="11">Cell membrane</location>
        <topology evidence="11">Multi-pass membrane protein</topology>
    </subcellularLocation>
</comment>
<dbReference type="PROSITE" id="PS50928">
    <property type="entry name" value="ABC_TM1"/>
    <property type="match status" value="1"/>
</dbReference>
<dbReference type="AlphaFoldDB" id="A0A2U2AG57"/>
<accession>A0A2U2AG57</accession>
<dbReference type="GO" id="GO:0043190">
    <property type="term" value="C:ATP-binding cassette (ABC) transporter complex"/>
    <property type="evidence" value="ECO:0007669"/>
    <property type="project" value="InterPro"/>
</dbReference>
<feature type="domain" description="ABC transmembrane type-1" evidence="12">
    <location>
        <begin position="12"/>
        <end position="209"/>
    </location>
</feature>
<dbReference type="OrthoDB" id="4404959at2"/>
<evidence type="ECO:0000256" key="9">
    <source>
        <dbReference type="ARBA" id="ARBA00023136"/>
    </source>
</evidence>
<evidence type="ECO:0000256" key="7">
    <source>
        <dbReference type="ARBA" id="ARBA00022970"/>
    </source>
</evidence>
<feature type="transmembrane region" description="Helical" evidence="11">
    <location>
        <begin position="89"/>
        <end position="112"/>
    </location>
</feature>
<keyword evidence="7" id="KW-0029">Amino-acid transport</keyword>
<dbReference type="PANTHER" id="PTHR30614">
    <property type="entry name" value="MEMBRANE COMPONENT OF AMINO ACID ABC TRANSPORTER"/>
    <property type="match status" value="1"/>
</dbReference>
<evidence type="ECO:0000256" key="5">
    <source>
        <dbReference type="ARBA" id="ARBA00022519"/>
    </source>
</evidence>
<dbReference type="InterPro" id="IPR010065">
    <property type="entry name" value="AA_ABC_transptr_permease_3TM"/>
</dbReference>
<sequence length="221" mass="24714">MLDQFLFILEGAPLSLALTVASLFCGFIIALLLTGILTLWEKRWPAKIARGFIIFFTGTPLLVQILLFYTGPGQIGFIRNSFLWDIFSQAWFCAILALSLNSAAYTAQLFYGAVKNISKNQWEACLALGMSRFEAMKILIPLALRRALPSYSNEIVLIFKSTSLVQGITLLDIMGRARELAGQTYDSVTYYAMAGLIYLVINAILIIFAKLMERRALAFEK</sequence>
<keyword evidence="8 11" id="KW-1133">Transmembrane helix</keyword>
<dbReference type="SUPFAM" id="SSF161098">
    <property type="entry name" value="MetI-like"/>
    <property type="match status" value="1"/>
</dbReference>
<keyword evidence="3 11" id="KW-0813">Transport</keyword>
<keyword evidence="14" id="KW-1185">Reference proteome</keyword>
<evidence type="ECO:0000256" key="6">
    <source>
        <dbReference type="ARBA" id="ARBA00022692"/>
    </source>
</evidence>
<dbReference type="InterPro" id="IPR035906">
    <property type="entry name" value="MetI-like_sf"/>
</dbReference>
<keyword evidence="5" id="KW-0997">Cell inner membrane</keyword>
<feature type="transmembrane region" description="Helical" evidence="11">
    <location>
        <begin position="52"/>
        <end position="69"/>
    </location>
</feature>
<evidence type="ECO:0000256" key="3">
    <source>
        <dbReference type="ARBA" id="ARBA00022448"/>
    </source>
</evidence>
<dbReference type="NCBIfam" id="NF008336">
    <property type="entry name" value="PRK11122.1"/>
    <property type="match status" value="1"/>
</dbReference>
<name>A0A2U2AG57_9GAMM</name>
<dbReference type="PANTHER" id="PTHR30614:SF10">
    <property type="entry name" value="ARGININE ABC TRANSPORTER PERMEASE PROTEIN ARTM"/>
    <property type="match status" value="1"/>
</dbReference>
<evidence type="ECO:0000313" key="14">
    <source>
        <dbReference type="Proteomes" id="UP000245020"/>
    </source>
</evidence>
<keyword evidence="9 11" id="KW-0472">Membrane</keyword>
<dbReference type="Gene3D" id="1.10.3720.10">
    <property type="entry name" value="MetI-like"/>
    <property type="match status" value="1"/>
</dbReference>
<protein>
    <recommendedName>
        <fullName evidence="10">Arginine ABC transporter permease protein ArtM</fullName>
    </recommendedName>
</protein>